<proteinExistence type="inferred from homology"/>
<dbReference type="GO" id="GO:0030418">
    <property type="term" value="P:nicotianamine biosynthetic process"/>
    <property type="evidence" value="ECO:0007669"/>
    <property type="project" value="UniProtKB-UniRule"/>
</dbReference>
<comment type="function">
    <text evidence="2">Synthesizes nicotianamine, a polyamine which serves as a sensor for the physiological iron status within the plant, and/or might be involved in the transport of iron.</text>
</comment>
<evidence type="ECO:0000313" key="4">
    <source>
        <dbReference type="Proteomes" id="UP000188354"/>
    </source>
</evidence>
<evidence type="ECO:0000256" key="2">
    <source>
        <dbReference type="RuleBase" id="RU368095"/>
    </source>
</evidence>
<keyword evidence="4" id="KW-1185">Reference proteome</keyword>
<dbReference type="GO" id="GO:0030410">
    <property type="term" value="F:nicotianamine synthase activity"/>
    <property type="evidence" value="ECO:0007669"/>
    <property type="project" value="UniProtKB-UniRule"/>
</dbReference>
<dbReference type="AlphaFoldDB" id="A0A4P1QVT2"/>
<dbReference type="PANTHER" id="PTHR32266:SF24">
    <property type="entry name" value="NICOTIANAMINE SYNTHASE"/>
    <property type="match status" value="1"/>
</dbReference>
<name>A0A4P1QVT2_LUPAN</name>
<gene>
    <name evidence="3" type="ORF">TanjilG_27035</name>
</gene>
<keyword evidence="2" id="KW-0949">S-adenosyl-L-methionine</keyword>
<dbReference type="InterPro" id="IPR004298">
    <property type="entry name" value="Nicotian_synth"/>
</dbReference>
<dbReference type="Pfam" id="PF03059">
    <property type="entry name" value="NAS"/>
    <property type="match status" value="1"/>
</dbReference>
<dbReference type="EMBL" id="CM007376">
    <property type="protein sequence ID" value="OIV95931.1"/>
    <property type="molecule type" value="Genomic_DNA"/>
</dbReference>
<evidence type="ECO:0000256" key="1">
    <source>
        <dbReference type="ARBA" id="ARBA00007009"/>
    </source>
</evidence>
<dbReference type="EC" id="2.5.1.43" evidence="2"/>
<protein>
    <recommendedName>
        <fullName evidence="2">Nicotianamine synthase</fullName>
        <ecNumber evidence="2">2.5.1.43</ecNumber>
    </recommendedName>
</protein>
<keyword evidence="2" id="KW-0808">Transferase</keyword>
<dbReference type="Proteomes" id="UP000188354">
    <property type="component" value="Chromosome LG16"/>
</dbReference>
<comment type="similarity">
    <text evidence="1 2">Belongs to the nicotianamine synthase (NAS)-like family.</text>
</comment>
<dbReference type="Gene3D" id="3.40.50.150">
    <property type="entry name" value="Vaccinia Virus protein VP39"/>
    <property type="match status" value="1"/>
</dbReference>
<accession>A0A4P1QVT2</accession>
<reference evidence="3 4" key="1">
    <citation type="journal article" date="2017" name="Plant Biotechnol. J.">
        <title>A comprehensive draft genome sequence for lupin (Lupinus angustifolius), an emerging health food: insights into plant-microbe interactions and legume evolution.</title>
        <authorList>
            <person name="Hane J.K."/>
            <person name="Ming Y."/>
            <person name="Kamphuis L.G."/>
            <person name="Nelson M.N."/>
            <person name="Garg G."/>
            <person name="Atkins C.A."/>
            <person name="Bayer P.E."/>
            <person name="Bravo A."/>
            <person name="Bringans S."/>
            <person name="Cannon S."/>
            <person name="Edwards D."/>
            <person name="Foley R."/>
            <person name="Gao L.L."/>
            <person name="Harrison M.J."/>
            <person name="Huang W."/>
            <person name="Hurgobin B."/>
            <person name="Li S."/>
            <person name="Liu C.W."/>
            <person name="McGrath A."/>
            <person name="Morahan G."/>
            <person name="Murray J."/>
            <person name="Weller J."/>
            <person name="Jian J."/>
            <person name="Singh K.B."/>
        </authorList>
    </citation>
    <scope>NUCLEOTIDE SEQUENCE [LARGE SCALE GENOMIC DNA]</scope>
    <source>
        <strain evidence="4">cv. Tanjil</strain>
        <tissue evidence="3">Whole plant</tissue>
    </source>
</reference>
<dbReference type="PROSITE" id="PS51142">
    <property type="entry name" value="NAS"/>
    <property type="match status" value="1"/>
</dbReference>
<dbReference type="Gramene" id="OIV95931">
    <property type="protein sequence ID" value="OIV95931"/>
    <property type="gene ID" value="TanjilG_27035"/>
</dbReference>
<dbReference type="PANTHER" id="PTHR32266">
    <property type="entry name" value="NICOTIANAMINE SYNTHASE 3"/>
    <property type="match status" value="1"/>
</dbReference>
<dbReference type="InterPro" id="IPR029063">
    <property type="entry name" value="SAM-dependent_MTases_sf"/>
</dbReference>
<evidence type="ECO:0000313" key="3">
    <source>
        <dbReference type="EMBL" id="OIV95931.1"/>
    </source>
</evidence>
<sequence>MDSHNELIVAKVCETYDKISKLENLNPSNDITHVTSELKEYEVVFLAELVGMNTKEKQKVMNHLAKYMADGAILVLRSAKGARAFLYPVLNPSNIKGFEVLSVFHPTDEVINSVIITRKHLNKVLLQSPILCGKCSQVEDFNPLNHWNIIDEHA</sequence>
<organism evidence="3 4">
    <name type="scientific">Lupinus angustifolius</name>
    <name type="common">Narrow-leaved blue lupine</name>
    <dbReference type="NCBI Taxonomy" id="3871"/>
    <lineage>
        <taxon>Eukaryota</taxon>
        <taxon>Viridiplantae</taxon>
        <taxon>Streptophyta</taxon>
        <taxon>Embryophyta</taxon>
        <taxon>Tracheophyta</taxon>
        <taxon>Spermatophyta</taxon>
        <taxon>Magnoliopsida</taxon>
        <taxon>eudicotyledons</taxon>
        <taxon>Gunneridae</taxon>
        <taxon>Pentapetalae</taxon>
        <taxon>rosids</taxon>
        <taxon>fabids</taxon>
        <taxon>Fabales</taxon>
        <taxon>Fabaceae</taxon>
        <taxon>Papilionoideae</taxon>
        <taxon>50 kb inversion clade</taxon>
        <taxon>genistoids sensu lato</taxon>
        <taxon>core genistoids</taxon>
        <taxon>Genisteae</taxon>
        <taxon>Lupinus</taxon>
    </lineage>
</organism>
<comment type="catalytic activity">
    <reaction evidence="2">
        <text>3 S-adenosyl-L-methionine = nicotianamine + 3 S-methyl-5'-thioadenosine + 3 H(+)</text>
        <dbReference type="Rhea" id="RHEA:16481"/>
        <dbReference type="ChEBI" id="CHEBI:15378"/>
        <dbReference type="ChEBI" id="CHEBI:17509"/>
        <dbReference type="ChEBI" id="CHEBI:58249"/>
        <dbReference type="ChEBI" id="CHEBI:59789"/>
        <dbReference type="EC" id="2.5.1.43"/>
    </reaction>
</comment>